<sequence length="110" mass="11506">MKTARFFLATVLTLAAVPRGAHAQTQTKQTVYGEVGLGFGQALFFGDIRQKLRAAIGADDFTPNAGGNFLVAFYVAPATWRGLGVGVRAKVFGAGGSPGASGEEYRLVPE</sequence>
<accession>A0A4Z0PHS2</accession>
<reference evidence="2 3" key="1">
    <citation type="submission" date="2019-04" db="EMBL/GenBank/DDBJ databases">
        <authorList>
            <person name="Feng G."/>
            <person name="Zhang J."/>
            <person name="Zhu H."/>
        </authorList>
    </citation>
    <scope>NUCLEOTIDE SEQUENCE [LARGE SCALE GENOMIC DNA]</scope>
    <source>
        <strain evidence="2 3">JCM 17223</strain>
    </source>
</reference>
<organism evidence="2 3">
    <name type="scientific">Hymenobacter elongatus</name>
    <dbReference type="NCBI Taxonomy" id="877208"/>
    <lineage>
        <taxon>Bacteria</taxon>
        <taxon>Pseudomonadati</taxon>
        <taxon>Bacteroidota</taxon>
        <taxon>Cytophagia</taxon>
        <taxon>Cytophagales</taxon>
        <taxon>Hymenobacteraceae</taxon>
        <taxon>Hymenobacter</taxon>
    </lineage>
</organism>
<gene>
    <name evidence="2" type="ORF">E5J99_16120</name>
</gene>
<dbReference type="Proteomes" id="UP000297739">
    <property type="component" value="Unassembled WGS sequence"/>
</dbReference>
<evidence type="ECO:0000313" key="2">
    <source>
        <dbReference type="EMBL" id="TGE14373.1"/>
    </source>
</evidence>
<keyword evidence="3" id="KW-1185">Reference proteome</keyword>
<evidence type="ECO:0000313" key="3">
    <source>
        <dbReference type="Proteomes" id="UP000297739"/>
    </source>
</evidence>
<evidence type="ECO:0008006" key="4">
    <source>
        <dbReference type="Google" id="ProtNLM"/>
    </source>
</evidence>
<dbReference type="RefSeq" id="WP_135498848.1">
    <property type="nucleotide sequence ID" value="NZ_SRLD01000036.1"/>
</dbReference>
<protein>
    <recommendedName>
        <fullName evidence="4">Outer membrane protein beta-barrel domain-containing protein</fullName>
    </recommendedName>
</protein>
<evidence type="ECO:0000256" key="1">
    <source>
        <dbReference type="SAM" id="SignalP"/>
    </source>
</evidence>
<dbReference type="OrthoDB" id="944369at2"/>
<dbReference type="EMBL" id="SRLD01000036">
    <property type="protein sequence ID" value="TGE14373.1"/>
    <property type="molecule type" value="Genomic_DNA"/>
</dbReference>
<comment type="caution">
    <text evidence="2">The sequence shown here is derived from an EMBL/GenBank/DDBJ whole genome shotgun (WGS) entry which is preliminary data.</text>
</comment>
<feature type="signal peptide" evidence="1">
    <location>
        <begin position="1"/>
        <end position="23"/>
    </location>
</feature>
<keyword evidence="1" id="KW-0732">Signal</keyword>
<proteinExistence type="predicted"/>
<dbReference type="AlphaFoldDB" id="A0A4Z0PHS2"/>
<name>A0A4Z0PHS2_9BACT</name>
<feature type="chain" id="PRO_5021266730" description="Outer membrane protein beta-barrel domain-containing protein" evidence="1">
    <location>
        <begin position="24"/>
        <end position="110"/>
    </location>
</feature>